<dbReference type="Proteomes" id="UP000095283">
    <property type="component" value="Unplaced"/>
</dbReference>
<evidence type="ECO:0000313" key="1">
    <source>
        <dbReference type="Proteomes" id="UP000095283"/>
    </source>
</evidence>
<name>A0A1I7X3V0_HETBA</name>
<accession>A0A1I7X3V0</accession>
<reference evidence="2" key="1">
    <citation type="submission" date="2016-11" db="UniProtKB">
        <authorList>
            <consortium name="WormBaseParasite"/>
        </authorList>
    </citation>
    <scope>IDENTIFICATION</scope>
</reference>
<dbReference type="AlphaFoldDB" id="A0A1I7X3V0"/>
<sequence>MTKRITFQENMCKSGIAYHEPLIVKWKIIRNGISLLIKNSVMRKISNKTEETVYSDRTY</sequence>
<dbReference type="WBParaSite" id="Hba_12197">
    <property type="protein sequence ID" value="Hba_12197"/>
    <property type="gene ID" value="Hba_12197"/>
</dbReference>
<protein>
    <submittedName>
        <fullName evidence="2">Transposase</fullName>
    </submittedName>
</protein>
<evidence type="ECO:0000313" key="2">
    <source>
        <dbReference type="WBParaSite" id="Hba_12197"/>
    </source>
</evidence>
<organism evidence="1 2">
    <name type="scientific">Heterorhabditis bacteriophora</name>
    <name type="common">Entomopathogenic nematode worm</name>
    <dbReference type="NCBI Taxonomy" id="37862"/>
    <lineage>
        <taxon>Eukaryota</taxon>
        <taxon>Metazoa</taxon>
        <taxon>Ecdysozoa</taxon>
        <taxon>Nematoda</taxon>
        <taxon>Chromadorea</taxon>
        <taxon>Rhabditida</taxon>
        <taxon>Rhabditina</taxon>
        <taxon>Rhabditomorpha</taxon>
        <taxon>Strongyloidea</taxon>
        <taxon>Heterorhabditidae</taxon>
        <taxon>Heterorhabditis</taxon>
    </lineage>
</organism>
<proteinExistence type="predicted"/>
<keyword evidence="1" id="KW-1185">Reference proteome</keyword>